<dbReference type="GO" id="GO:0005789">
    <property type="term" value="C:endoplasmic reticulum membrane"/>
    <property type="evidence" value="ECO:0007669"/>
    <property type="project" value="TreeGrafter"/>
</dbReference>
<dbReference type="EMBL" id="FN649056">
    <property type="protein sequence ID" value="CBN78018.1"/>
    <property type="molecule type" value="Genomic_DNA"/>
</dbReference>
<dbReference type="GO" id="GO:0036503">
    <property type="term" value="P:ERAD pathway"/>
    <property type="evidence" value="ECO:0007669"/>
    <property type="project" value="TreeGrafter"/>
</dbReference>
<feature type="compositionally biased region" description="Basic and acidic residues" evidence="2">
    <location>
        <begin position="334"/>
        <end position="349"/>
    </location>
</feature>
<protein>
    <recommendedName>
        <fullName evidence="5">Sel1 domain protein repeat-containing protein</fullName>
    </recommendedName>
</protein>
<gene>
    <name evidence="3" type="ORF">Esi_0082_0026</name>
</gene>
<reference evidence="3 4" key="1">
    <citation type="journal article" date="2010" name="Nature">
        <title>The Ectocarpus genome and the independent evolution of multicellularity in brown algae.</title>
        <authorList>
            <person name="Cock J.M."/>
            <person name="Sterck L."/>
            <person name="Rouze P."/>
            <person name="Scornet D."/>
            <person name="Allen A.E."/>
            <person name="Amoutzias G."/>
            <person name="Anthouard V."/>
            <person name="Artiguenave F."/>
            <person name="Aury J.M."/>
            <person name="Badger J.H."/>
            <person name="Beszteri B."/>
            <person name="Billiau K."/>
            <person name="Bonnet E."/>
            <person name="Bothwell J.H."/>
            <person name="Bowler C."/>
            <person name="Boyen C."/>
            <person name="Brownlee C."/>
            <person name="Carrano C.J."/>
            <person name="Charrier B."/>
            <person name="Cho G.Y."/>
            <person name="Coelho S.M."/>
            <person name="Collen J."/>
            <person name="Corre E."/>
            <person name="Da Silva C."/>
            <person name="Delage L."/>
            <person name="Delaroque N."/>
            <person name="Dittami S.M."/>
            <person name="Doulbeau S."/>
            <person name="Elias M."/>
            <person name="Farnham G."/>
            <person name="Gachon C.M."/>
            <person name="Gschloessl B."/>
            <person name="Heesch S."/>
            <person name="Jabbari K."/>
            <person name="Jubin C."/>
            <person name="Kawai H."/>
            <person name="Kimura K."/>
            <person name="Kloareg B."/>
            <person name="Kupper F.C."/>
            <person name="Lang D."/>
            <person name="Le Bail A."/>
            <person name="Leblanc C."/>
            <person name="Lerouge P."/>
            <person name="Lohr M."/>
            <person name="Lopez P.J."/>
            <person name="Martens C."/>
            <person name="Maumus F."/>
            <person name="Michel G."/>
            <person name="Miranda-Saavedra D."/>
            <person name="Morales J."/>
            <person name="Moreau H."/>
            <person name="Motomura T."/>
            <person name="Nagasato C."/>
            <person name="Napoli C.A."/>
            <person name="Nelson D.R."/>
            <person name="Nyvall-Collen P."/>
            <person name="Peters A.F."/>
            <person name="Pommier C."/>
            <person name="Potin P."/>
            <person name="Poulain J."/>
            <person name="Quesneville H."/>
            <person name="Read B."/>
            <person name="Rensing S.A."/>
            <person name="Ritter A."/>
            <person name="Rousvoal S."/>
            <person name="Samanta M."/>
            <person name="Samson G."/>
            <person name="Schroeder D.C."/>
            <person name="Segurens B."/>
            <person name="Strittmatter M."/>
            <person name="Tonon T."/>
            <person name="Tregear J.W."/>
            <person name="Valentin K."/>
            <person name="von Dassow P."/>
            <person name="Yamagishi T."/>
            <person name="Van de Peer Y."/>
            <person name="Wincker P."/>
        </authorList>
    </citation>
    <scope>NUCLEOTIDE SEQUENCE [LARGE SCALE GENOMIC DNA]</scope>
    <source>
        <strain evidence="4">Ec32 / CCAP1310/4</strain>
    </source>
</reference>
<evidence type="ECO:0008006" key="5">
    <source>
        <dbReference type="Google" id="ProtNLM"/>
    </source>
</evidence>
<feature type="region of interest" description="Disordered" evidence="2">
    <location>
        <begin position="317"/>
        <end position="361"/>
    </location>
</feature>
<dbReference type="OMA" id="DYKMAVF"/>
<dbReference type="eggNOG" id="KOG1550">
    <property type="taxonomic scope" value="Eukaryota"/>
</dbReference>
<organism evidence="3 4">
    <name type="scientific">Ectocarpus siliculosus</name>
    <name type="common">Brown alga</name>
    <name type="synonym">Conferva siliculosa</name>
    <dbReference type="NCBI Taxonomy" id="2880"/>
    <lineage>
        <taxon>Eukaryota</taxon>
        <taxon>Sar</taxon>
        <taxon>Stramenopiles</taxon>
        <taxon>Ochrophyta</taxon>
        <taxon>PX clade</taxon>
        <taxon>Phaeophyceae</taxon>
        <taxon>Ectocarpales</taxon>
        <taxon>Ectocarpaceae</taxon>
        <taxon>Ectocarpus</taxon>
    </lineage>
</organism>
<evidence type="ECO:0000256" key="2">
    <source>
        <dbReference type="SAM" id="MobiDB-lite"/>
    </source>
</evidence>
<dbReference type="Pfam" id="PF08238">
    <property type="entry name" value="Sel1"/>
    <property type="match status" value="7"/>
</dbReference>
<dbReference type="STRING" id="2880.D8LTH7"/>
<dbReference type="Gene3D" id="1.25.40.10">
    <property type="entry name" value="Tetratricopeptide repeat domain"/>
    <property type="match status" value="2"/>
</dbReference>
<name>D8LTH7_ECTSI</name>
<comment type="similarity">
    <text evidence="1">Belongs to the sel-1 family.</text>
</comment>
<evidence type="ECO:0000256" key="1">
    <source>
        <dbReference type="ARBA" id="ARBA00038101"/>
    </source>
</evidence>
<proteinExistence type="inferred from homology"/>
<dbReference type="PANTHER" id="PTHR11102">
    <property type="entry name" value="SEL-1-LIKE PROTEIN"/>
    <property type="match status" value="1"/>
</dbReference>
<dbReference type="PANTHER" id="PTHR11102:SF161">
    <property type="match status" value="1"/>
</dbReference>
<dbReference type="AlphaFoldDB" id="D8LTH7"/>
<dbReference type="InterPro" id="IPR050767">
    <property type="entry name" value="Sel1_AlgK"/>
</dbReference>
<evidence type="ECO:0000313" key="3">
    <source>
        <dbReference type="EMBL" id="CBN78018.1"/>
    </source>
</evidence>
<dbReference type="SUPFAM" id="SSF81901">
    <property type="entry name" value="HCP-like"/>
    <property type="match status" value="2"/>
</dbReference>
<dbReference type="InterPro" id="IPR006597">
    <property type="entry name" value="Sel1-like"/>
</dbReference>
<keyword evidence="4" id="KW-1185">Reference proteome</keyword>
<evidence type="ECO:0000313" key="4">
    <source>
        <dbReference type="Proteomes" id="UP000002630"/>
    </source>
</evidence>
<dbReference type="InterPro" id="IPR011990">
    <property type="entry name" value="TPR-like_helical_dom_sf"/>
</dbReference>
<dbReference type="OrthoDB" id="200229at2759"/>
<feature type="compositionally biased region" description="Low complexity" evidence="2">
    <location>
        <begin position="351"/>
        <end position="361"/>
    </location>
</feature>
<dbReference type="Proteomes" id="UP000002630">
    <property type="component" value="Linkage Group LG15"/>
</dbReference>
<sequence length="361" mass="38338">MESLAPPGRRLPSESKTLAMELVAAASEGDKEKELSLKTPEEMFLAANALHQGKHIPADKETAFALWKKAAEAGHPKAMYSYAGCLRNGDGTKKDLPTAVSLFERLGDQGLLEAKHALGLVLSSGEGEDVGIPQDEERALELFKAAATGGFVPAIHAAASMMEAGKGGEKEDAKAVQWLEVAMEAGDPMAYSTLATWYTAGRAGLELDHKKAFELHLQAANMNMPRAQYNTAVHYLEGTGIEQNLPEAAAWFERAGALGMPQAMLNLGKMLENGIGVEVDRERALKLYQAALRAEGQLEGGLATAGDDTMAALFEAKQEGLSSETKKGNIARGDQADEHGEDQGVKRLGESSSSSSEKASA</sequence>
<dbReference type="EMBL" id="FN649740">
    <property type="protein sequence ID" value="CBN78018.1"/>
    <property type="molecule type" value="Genomic_DNA"/>
</dbReference>
<dbReference type="SMART" id="SM00671">
    <property type="entry name" value="SEL1"/>
    <property type="match status" value="7"/>
</dbReference>
<accession>D8LTH7</accession>
<dbReference type="InParanoid" id="D8LTH7"/>